<dbReference type="AlphaFoldDB" id="A0A0F9P5E9"/>
<proteinExistence type="predicted"/>
<name>A0A0F9P5E9_9ZZZZ</name>
<organism evidence="1">
    <name type="scientific">marine sediment metagenome</name>
    <dbReference type="NCBI Taxonomy" id="412755"/>
    <lineage>
        <taxon>unclassified sequences</taxon>
        <taxon>metagenomes</taxon>
        <taxon>ecological metagenomes</taxon>
    </lineage>
</organism>
<comment type="caution">
    <text evidence="1">The sequence shown here is derived from an EMBL/GenBank/DDBJ whole genome shotgun (WGS) entry which is preliminary data.</text>
</comment>
<dbReference type="EMBL" id="LAZR01006925">
    <property type="protein sequence ID" value="KKM88687.1"/>
    <property type="molecule type" value="Genomic_DNA"/>
</dbReference>
<sequence length="45" mass="5153">MGITIKINMDKKCIKCGKKGAMENGYCMECVTKYIIKKHKKEADK</sequence>
<gene>
    <name evidence="1" type="ORF">LCGC14_1256190</name>
</gene>
<reference evidence="1" key="1">
    <citation type="journal article" date="2015" name="Nature">
        <title>Complex archaea that bridge the gap between prokaryotes and eukaryotes.</title>
        <authorList>
            <person name="Spang A."/>
            <person name="Saw J.H."/>
            <person name="Jorgensen S.L."/>
            <person name="Zaremba-Niedzwiedzka K."/>
            <person name="Martijn J."/>
            <person name="Lind A.E."/>
            <person name="van Eijk R."/>
            <person name="Schleper C."/>
            <person name="Guy L."/>
            <person name="Ettema T.J."/>
        </authorList>
    </citation>
    <scope>NUCLEOTIDE SEQUENCE</scope>
</reference>
<accession>A0A0F9P5E9</accession>
<evidence type="ECO:0000313" key="1">
    <source>
        <dbReference type="EMBL" id="KKM88687.1"/>
    </source>
</evidence>
<protein>
    <submittedName>
        <fullName evidence="1">Uncharacterized protein</fullName>
    </submittedName>
</protein>